<reference evidence="1 2" key="1">
    <citation type="submission" date="2019-08" db="EMBL/GenBank/DDBJ databases">
        <title>Deep-cultivation of Planctomycetes and their phenomic and genomic characterization uncovers novel biology.</title>
        <authorList>
            <person name="Wiegand S."/>
            <person name="Jogler M."/>
            <person name="Boedeker C."/>
            <person name="Pinto D."/>
            <person name="Vollmers J."/>
            <person name="Rivas-Marin E."/>
            <person name="Kohn T."/>
            <person name="Peeters S.H."/>
            <person name="Heuer A."/>
            <person name="Rast P."/>
            <person name="Oberbeckmann S."/>
            <person name="Bunk B."/>
            <person name="Jeske O."/>
            <person name="Meyerdierks A."/>
            <person name="Storesund J.E."/>
            <person name="Kallscheuer N."/>
            <person name="Luecker S."/>
            <person name="Lage O.M."/>
            <person name="Pohl T."/>
            <person name="Merkel B.J."/>
            <person name="Hornburger P."/>
            <person name="Mueller R.-W."/>
            <person name="Bruemmer F."/>
            <person name="Labrenz M."/>
            <person name="Spormann A.M."/>
            <person name="Op den Camp H."/>
            <person name="Overmann J."/>
            <person name="Amann R."/>
            <person name="Jetten M.S.M."/>
            <person name="Mascher T."/>
            <person name="Medema M.H."/>
            <person name="Devos D.P."/>
            <person name="Kaster A.-K."/>
            <person name="Ovreas L."/>
            <person name="Rohde M."/>
            <person name="Galperin M.Y."/>
            <person name="Jogler C."/>
        </authorList>
    </citation>
    <scope>NUCLEOTIDE SEQUENCE [LARGE SCALE GENOMIC DNA]</scope>
    <source>
        <strain evidence="1 2">UC8</strain>
    </source>
</reference>
<evidence type="ECO:0000313" key="2">
    <source>
        <dbReference type="Proteomes" id="UP000325286"/>
    </source>
</evidence>
<dbReference type="RefSeq" id="WP_148080265.1">
    <property type="nucleotide sequence ID" value="NZ_LWSJ01000058.1"/>
</dbReference>
<gene>
    <name evidence="1" type="ORF">UC8_24830</name>
</gene>
<sequence>MTRKRTTLVSLLLVCVTVYSGCSDRNREIAKDGYALHYVDMSNKAAPGSWLTDNEAEHIMDDAFLVIEKADTLEEKANFLVVYQKASLLKHFMDTLKSDFTVQNMVADAEVDRDTQLQIDSVFVHAHQQIGKRLDEDLLLIDDYIAAAEDEKLRELFRRLKTATIEVRDTIEASLETKTFD</sequence>
<dbReference type="AlphaFoldDB" id="A0A5B9R2J0"/>
<name>A0A5B9R2J0_9BACT</name>
<dbReference type="Proteomes" id="UP000325286">
    <property type="component" value="Chromosome"/>
</dbReference>
<protein>
    <submittedName>
        <fullName evidence="1">Uncharacterized protein</fullName>
    </submittedName>
</protein>
<organism evidence="1 2">
    <name type="scientific">Roseimaritima ulvae</name>
    <dbReference type="NCBI Taxonomy" id="980254"/>
    <lineage>
        <taxon>Bacteria</taxon>
        <taxon>Pseudomonadati</taxon>
        <taxon>Planctomycetota</taxon>
        <taxon>Planctomycetia</taxon>
        <taxon>Pirellulales</taxon>
        <taxon>Pirellulaceae</taxon>
        <taxon>Roseimaritima</taxon>
    </lineage>
</organism>
<keyword evidence="2" id="KW-1185">Reference proteome</keyword>
<dbReference type="EMBL" id="CP042914">
    <property type="protein sequence ID" value="QEG40471.1"/>
    <property type="molecule type" value="Genomic_DNA"/>
</dbReference>
<dbReference type="KEGG" id="rul:UC8_24830"/>
<evidence type="ECO:0000313" key="1">
    <source>
        <dbReference type="EMBL" id="QEG40471.1"/>
    </source>
</evidence>
<proteinExistence type="predicted"/>
<accession>A0A5B9R2J0</accession>
<dbReference type="OrthoDB" id="9959052at2"/>